<evidence type="ECO:0000313" key="2">
    <source>
        <dbReference type="EMBL" id="WMT07311.1"/>
    </source>
</evidence>
<accession>A0AAF0PA86</accession>
<dbReference type="AlphaFoldDB" id="A0AAF0PA86"/>
<feature type="compositionally biased region" description="Low complexity" evidence="1">
    <location>
        <begin position="130"/>
        <end position="142"/>
    </location>
</feature>
<feature type="region of interest" description="Disordered" evidence="1">
    <location>
        <begin position="1"/>
        <end position="351"/>
    </location>
</feature>
<dbReference type="RefSeq" id="WP_049966584.1">
    <property type="nucleotide sequence ID" value="NZ_CP101873.1"/>
</dbReference>
<feature type="compositionally biased region" description="Acidic residues" evidence="1">
    <location>
        <begin position="184"/>
        <end position="200"/>
    </location>
</feature>
<feature type="compositionally biased region" description="Acidic residues" evidence="1">
    <location>
        <begin position="85"/>
        <end position="104"/>
    </location>
</feature>
<feature type="compositionally biased region" description="Polar residues" evidence="1">
    <location>
        <begin position="218"/>
        <end position="228"/>
    </location>
</feature>
<reference evidence="2 3" key="1">
    <citation type="submission" date="2022-07" db="EMBL/GenBank/DDBJ databases">
        <title>Two temperate virus in Haloterrigena jeotgali A29.</title>
        <authorList>
            <person name="Deng X."/>
        </authorList>
    </citation>
    <scope>NUCLEOTIDE SEQUENCE [LARGE SCALE GENOMIC DNA]</scope>
    <source>
        <strain evidence="2 3">A29</strain>
    </source>
</reference>
<proteinExistence type="predicted"/>
<evidence type="ECO:0000313" key="3">
    <source>
        <dbReference type="Proteomes" id="UP001224926"/>
    </source>
</evidence>
<gene>
    <name evidence="2" type="ORF">NP511_18220</name>
</gene>
<feature type="compositionally biased region" description="Acidic residues" evidence="1">
    <location>
        <begin position="269"/>
        <end position="281"/>
    </location>
</feature>
<dbReference type="EMBL" id="CP101873">
    <property type="protein sequence ID" value="WMT07311.1"/>
    <property type="molecule type" value="Genomic_DNA"/>
</dbReference>
<dbReference type="GeneID" id="39864401"/>
<keyword evidence="3" id="KW-1185">Reference proteome</keyword>
<dbReference type="GeneID" id="84215919"/>
<feature type="compositionally biased region" description="Basic and acidic residues" evidence="1">
    <location>
        <begin position="113"/>
        <end position="123"/>
    </location>
</feature>
<feature type="compositionally biased region" description="Acidic residues" evidence="1">
    <location>
        <begin position="314"/>
        <end position="329"/>
    </location>
</feature>
<dbReference type="Proteomes" id="UP001224926">
    <property type="component" value="Chromosome"/>
</dbReference>
<feature type="compositionally biased region" description="Basic and acidic residues" evidence="1">
    <location>
        <begin position="35"/>
        <end position="61"/>
    </location>
</feature>
<protein>
    <submittedName>
        <fullName evidence="2">Uncharacterized protein</fullName>
    </submittedName>
</protein>
<sequence length="351" mass="35267">MYDSTTDITPGEGAFETGSNADDHLGDLEAAAESGDEHASGIDAAEDRTAADVFDQLRDDADVGGTDDILADESPDDIIASANDPEPETETVDDALLADDDELTDLLLTGRSTDGEGEFHWVDPDGSGGSTATAGSQSASDAESTPAWEAGGTDLDDVFGDAVDDKGAASEPDDAAESGAADGAADESETGADTALEFDDASTAPETDTCIEDEPDATMSTESEPSSEGDSAPGTDDASSDDDVAVSPADTETEVPLEDAGANTATSESDAENGADPDLADGLEGTATRADDVPDAIPSLGTDDRDTAANEGDGPTDDADESTAEDDGSTTDSDGSSGPLARLRSALNGLF</sequence>
<name>A0AAF0PA86_9EURY</name>
<organism evidence="2 3">
    <name type="scientific">Natrinema thermotolerans</name>
    <dbReference type="NCBI Taxonomy" id="121872"/>
    <lineage>
        <taxon>Archaea</taxon>
        <taxon>Methanobacteriati</taxon>
        <taxon>Methanobacteriota</taxon>
        <taxon>Stenosarchaea group</taxon>
        <taxon>Halobacteria</taxon>
        <taxon>Halobacteriales</taxon>
        <taxon>Natrialbaceae</taxon>
        <taxon>Natrinema</taxon>
    </lineage>
</organism>
<evidence type="ECO:0000256" key="1">
    <source>
        <dbReference type="SAM" id="MobiDB-lite"/>
    </source>
</evidence>